<organism evidence="1 2">
    <name type="scientific">Nonomuraea spiralis</name>
    <dbReference type="NCBI Taxonomy" id="46182"/>
    <lineage>
        <taxon>Bacteria</taxon>
        <taxon>Bacillati</taxon>
        <taxon>Actinomycetota</taxon>
        <taxon>Actinomycetes</taxon>
        <taxon>Streptosporangiales</taxon>
        <taxon>Streptosporangiaceae</taxon>
        <taxon>Nonomuraea</taxon>
    </lineage>
</organism>
<evidence type="ECO:0008006" key="3">
    <source>
        <dbReference type="Google" id="ProtNLM"/>
    </source>
</evidence>
<gene>
    <name evidence="1" type="ORF">ACFFV7_39195</name>
</gene>
<dbReference type="Proteomes" id="UP001589647">
    <property type="component" value="Unassembled WGS sequence"/>
</dbReference>
<sequence length="33" mass="3998">MECWYDPYRCHSSIEMHSPVTFESLYRPSDTTE</sequence>
<proteinExistence type="predicted"/>
<evidence type="ECO:0000313" key="1">
    <source>
        <dbReference type="EMBL" id="MFB9207267.1"/>
    </source>
</evidence>
<dbReference type="RefSeq" id="WP_379478663.1">
    <property type="nucleotide sequence ID" value="NZ_JBHMEI010000048.1"/>
</dbReference>
<dbReference type="EMBL" id="JBHMEI010000048">
    <property type="protein sequence ID" value="MFB9207267.1"/>
    <property type="molecule type" value="Genomic_DNA"/>
</dbReference>
<reference evidence="1 2" key="1">
    <citation type="submission" date="2024-09" db="EMBL/GenBank/DDBJ databases">
        <authorList>
            <person name="Sun Q."/>
            <person name="Mori K."/>
        </authorList>
    </citation>
    <scope>NUCLEOTIDE SEQUENCE [LARGE SCALE GENOMIC DNA]</scope>
    <source>
        <strain evidence="1 2">CCM 3426</strain>
    </source>
</reference>
<keyword evidence="2" id="KW-1185">Reference proteome</keyword>
<name>A0ABV5IRX0_9ACTN</name>
<protein>
    <recommendedName>
        <fullName evidence="3">Transposase</fullName>
    </recommendedName>
</protein>
<evidence type="ECO:0000313" key="2">
    <source>
        <dbReference type="Proteomes" id="UP001589647"/>
    </source>
</evidence>
<comment type="caution">
    <text evidence="1">The sequence shown here is derived from an EMBL/GenBank/DDBJ whole genome shotgun (WGS) entry which is preliminary data.</text>
</comment>
<accession>A0ABV5IRX0</accession>